<keyword evidence="4" id="KW-0145">Chemotaxis</keyword>
<evidence type="ECO:0000259" key="14">
    <source>
        <dbReference type="PROSITE" id="PS50885"/>
    </source>
</evidence>
<dbReference type="Pfam" id="PF13188">
    <property type="entry name" value="PAS_8"/>
    <property type="match status" value="1"/>
</dbReference>
<dbReference type="Pfam" id="PF13426">
    <property type="entry name" value="PAS_9"/>
    <property type="match status" value="1"/>
</dbReference>
<dbReference type="GO" id="GO:0004888">
    <property type="term" value="F:transmembrane signaling receptor activity"/>
    <property type="evidence" value="ECO:0007669"/>
    <property type="project" value="TreeGrafter"/>
</dbReference>
<dbReference type="PROSITE" id="PS50112">
    <property type="entry name" value="PAS"/>
    <property type="match status" value="1"/>
</dbReference>
<evidence type="ECO:0000256" key="9">
    <source>
        <dbReference type="ARBA" id="ARBA00029447"/>
    </source>
</evidence>
<dbReference type="EMBL" id="BDOQ01000009">
    <property type="protein sequence ID" value="GBG14680.1"/>
    <property type="molecule type" value="Genomic_DNA"/>
</dbReference>
<dbReference type="RefSeq" id="WP_181376259.1">
    <property type="nucleotide sequence ID" value="NZ_BDOQ01000009.1"/>
</dbReference>
<dbReference type="Pfam" id="PF00015">
    <property type="entry name" value="MCPsignal"/>
    <property type="match status" value="1"/>
</dbReference>
<evidence type="ECO:0000256" key="11">
    <source>
        <dbReference type="SAM" id="Phobius"/>
    </source>
</evidence>
<name>A0A2R5F8W4_9PROT</name>
<keyword evidence="6 11" id="KW-0812">Transmembrane</keyword>
<evidence type="ECO:0000256" key="3">
    <source>
        <dbReference type="ARBA" id="ARBA00022481"/>
    </source>
</evidence>
<keyword evidence="10" id="KW-0807">Transducer</keyword>
<dbReference type="CDD" id="cd06225">
    <property type="entry name" value="HAMP"/>
    <property type="match status" value="1"/>
</dbReference>
<evidence type="ECO:0000259" key="13">
    <source>
        <dbReference type="PROSITE" id="PS50112"/>
    </source>
</evidence>
<dbReference type="SMART" id="SM00304">
    <property type="entry name" value="HAMP"/>
    <property type="match status" value="2"/>
</dbReference>
<evidence type="ECO:0000256" key="7">
    <source>
        <dbReference type="ARBA" id="ARBA00022989"/>
    </source>
</evidence>
<dbReference type="Gene3D" id="1.10.287.950">
    <property type="entry name" value="Methyl-accepting chemotaxis protein"/>
    <property type="match status" value="1"/>
</dbReference>
<dbReference type="FunFam" id="1.10.287.950:FF:000001">
    <property type="entry name" value="Methyl-accepting chemotaxis sensory transducer"/>
    <property type="match status" value="1"/>
</dbReference>
<sequence length="900" mass="98012">MKINLPVTSQEYLLTEQDTIVSTTDLKGALTYVNRDFVRISGFSESELIGYNHNVVRHPDMPPAAFQDMWNTLKAGRPWSGLVKNRCKNGDFYWVVANVTPLRENGVVTGYMSVRAKPTRAQVETAERLYKLWNQNIFPSPPLLVRLRRAMLDLPLPGKVGASVVLPSGFLLLAIAAYVAQMSQAAVVTLLALSLISVIGTAWFLVKSLVPPLDMIRRHLQTMSEGKLNVHFDIDRSDEIGRVLEALRSVQIKIGYDVAEVRRLADEAVRVQTALDNVNTGAMIADNERNIVYVNKAAHRLLKRAEADIRKQLPEFSADRLVGSNIDIFHGNPAHQHHLLAQLQDTHRAMIKLGGYTMEVVANPVVTANGERLGTVAEWVDLTEKIAVEAREKQVVENALRIQSALDSSSACITVSDREGLLRHMTPACKQLMQLIGGAGFNVEHLIGHRLSELFKDPVAAAKLDEAVHTSRDVDFVFKGRQLRLSAKPIVDAEGHQLGRVSLWMDRTQEVSVEQEIETVVTAAVNGDFAVRLVPSNKQGFFLNLAEGMNHLLQTCETGLQDVVRILNALTRGDLTQQIDRQYAGTFAQLKNDSNSTVDSLHQLIEQIRGAAQAINNAARQIAAGNMDLSQRTESQAATLEETASSMEILATTVRQNAENAKEANRMAVAASEVAVKGGAVVGEVVDTMARINTSSHKIVDIIGVIDSIAFQTNILALNAAVEAARAGEQGRGFAVVAGEVRSLAQRSAAAAKEIKQLIAASVDEVEDGARLVDDAGRTMQEIVAAVHNVTDIMARITAASVEQSLGIDQINRAVAQMDEGTQQNASLVQEAATAAEALEEQAQTLMESVAVFKLLQSTAPAVSARQGISPAIKEFRAAPAIDAAQHSSRLTVTEEWQEF</sequence>
<dbReference type="AlphaFoldDB" id="A0A2R5F8W4"/>
<dbReference type="FunFam" id="3.30.450.20:FF:000075">
    <property type="entry name" value="Methyl-accepting chemotaxis protein"/>
    <property type="match status" value="1"/>
</dbReference>
<gene>
    <name evidence="15" type="primary">mcp</name>
    <name evidence="15" type="ORF">NMK_2280</name>
</gene>
<feature type="domain" description="PAS" evidence="13">
    <location>
        <begin position="25"/>
        <end position="60"/>
    </location>
</feature>
<dbReference type="PANTHER" id="PTHR43531:SF14">
    <property type="entry name" value="METHYL-ACCEPTING CHEMOTAXIS PROTEIN I-RELATED"/>
    <property type="match status" value="1"/>
</dbReference>
<dbReference type="CDD" id="cd11386">
    <property type="entry name" value="MCP_signal"/>
    <property type="match status" value="1"/>
</dbReference>
<keyword evidence="3" id="KW-0488">Methylation</keyword>
<feature type="domain" description="Methyl-accepting transducer" evidence="12">
    <location>
        <begin position="611"/>
        <end position="840"/>
    </location>
</feature>
<dbReference type="GO" id="GO:0052131">
    <property type="term" value="P:positive aerotaxis"/>
    <property type="evidence" value="ECO:0007669"/>
    <property type="project" value="UniProtKB-ARBA"/>
</dbReference>
<evidence type="ECO:0000256" key="2">
    <source>
        <dbReference type="ARBA" id="ARBA00022475"/>
    </source>
</evidence>
<dbReference type="Pfam" id="PF18947">
    <property type="entry name" value="HAMP_2"/>
    <property type="match status" value="1"/>
</dbReference>
<feature type="transmembrane region" description="Helical" evidence="11">
    <location>
        <begin position="185"/>
        <end position="206"/>
    </location>
</feature>
<accession>A0A2R5F8W4</accession>
<dbReference type="InterPro" id="IPR035965">
    <property type="entry name" value="PAS-like_dom_sf"/>
</dbReference>
<protein>
    <submittedName>
        <fullName evidence="15">Methyl-accepting chemotaxis protein</fullName>
    </submittedName>
</protein>
<dbReference type="PROSITE" id="PS50885">
    <property type="entry name" value="HAMP"/>
    <property type="match status" value="2"/>
</dbReference>
<dbReference type="FunFam" id="3.30.450.20:FF:000046">
    <property type="entry name" value="Aerotaxis sensor receptor"/>
    <property type="match status" value="1"/>
</dbReference>
<feature type="transmembrane region" description="Helical" evidence="11">
    <location>
        <begin position="156"/>
        <end position="179"/>
    </location>
</feature>
<organism evidence="15 16">
    <name type="scientific">Novimethylophilus kurashikiensis</name>
    <dbReference type="NCBI Taxonomy" id="1825523"/>
    <lineage>
        <taxon>Bacteria</taxon>
        <taxon>Pseudomonadati</taxon>
        <taxon>Pseudomonadota</taxon>
        <taxon>Betaproteobacteria</taxon>
        <taxon>Nitrosomonadales</taxon>
        <taxon>Methylophilaceae</taxon>
        <taxon>Novimethylophilus</taxon>
    </lineage>
</organism>
<dbReference type="GO" id="GO:0007165">
    <property type="term" value="P:signal transduction"/>
    <property type="evidence" value="ECO:0007669"/>
    <property type="project" value="UniProtKB-KW"/>
</dbReference>
<dbReference type="Pfam" id="PF00672">
    <property type="entry name" value="HAMP"/>
    <property type="match status" value="1"/>
</dbReference>
<dbReference type="SMART" id="SM00091">
    <property type="entry name" value="PAS"/>
    <property type="match status" value="3"/>
</dbReference>
<keyword evidence="7 11" id="KW-1133">Transmembrane helix</keyword>
<dbReference type="NCBIfam" id="TIGR00229">
    <property type="entry name" value="sensory_box"/>
    <property type="match status" value="1"/>
</dbReference>
<keyword evidence="2" id="KW-1003">Cell membrane</keyword>
<evidence type="ECO:0000256" key="6">
    <source>
        <dbReference type="ARBA" id="ARBA00022692"/>
    </source>
</evidence>
<dbReference type="PROSITE" id="PS50111">
    <property type="entry name" value="CHEMOTAXIS_TRANSDUC_2"/>
    <property type="match status" value="1"/>
</dbReference>
<dbReference type="SUPFAM" id="SSF58104">
    <property type="entry name" value="Methyl-accepting chemotaxis protein (MCP) signaling domain"/>
    <property type="match status" value="1"/>
</dbReference>
<comment type="subcellular location">
    <subcellularLocation>
        <location evidence="1">Cell inner membrane</location>
        <topology evidence="1">Multi-pass membrane protein</topology>
    </subcellularLocation>
</comment>
<dbReference type="InterPro" id="IPR004089">
    <property type="entry name" value="MCPsignal_dom"/>
</dbReference>
<dbReference type="Pfam" id="PF08447">
    <property type="entry name" value="PAS_3"/>
    <property type="match status" value="1"/>
</dbReference>
<evidence type="ECO:0000256" key="5">
    <source>
        <dbReference type="ARBA" id="ARBA00022519"/>
    </source>
</evidence>
<reference evidence="15 16" key="1">
    <citation type="journal article" date="2018" name="Environ. Microbiol.">
        <title>Isolation and genomic characterization of Novimethylophilus kurashikiensis gen. nov. sp. nov., a new lanthanide-dependent methylotrophic species of Methylophilaceae.</title>
        <authorList>
            <person name="Lv H."/>
            <person name="Sahin N."/>
            <person name="Tani A."/>
        </authorList>
    </citation>
    <scope>NUCLEOTIDE SEQUENCE [LARGE SCALE GENOMIC DNA]</scope>
    <source>
        <strain evidence="15 16">La2-4</strain>
    </source>
</reference>
<dbReference type="GO" id="GO:0005886">
    <property type="term" value="C:plasma membrane"/>
    <property type="evidence" value="ECO:0007669"/>
    <property type="project" value="UniProtKB-SubCell"/>
</dbReference>
<dbReference type="InterPro" id="IPR003660">
    <property type="entry name" value="HAMP_dom"/>
</dbReference>
<evidence type="ECO:0000256" key="4">
    <source>
        <dbReference type="ARBA" id="ARBA00022500"/>
    </source>
</evidence>
<comment type="similarity">
    <text evidence="9">Belongs to the methyl-accepting chemotaxis (MCP) protein family.</text>
</comment>
<feature type="domain" description="HAMP" evidence="14">
    <location>
        <begin position="560"/>
        <end position="606"/>
    </location>
</feature>
<dbReference type="Gene3D" id="6.10.340.10">
    <property type="match status" value="1"/>
</dbReference>
<dbReference type="InterPro" id="IPR051310">
    <property type="entry name" value="MCP_chemotaxis"/>
</dbReference>
<dbReference type="SMART" id="SM00283">
    <property type="entry name" value="MA"/>
    <property type="match status" value="1"/>
</dbReference>
<comment type="caution">
    <text evidence="15">The sequence shown here is derived from an EMBL/GenBank/DDBJ whole genome shotgun (WGS) entry which is preliminary data.</text>
</comment>
<dbReference type="InterPro" id="IPR000014">
    <property type="entry name" value="PAS"/>
</dbReference>
<dbReference type="SUPFAM" id="SSF55785">
    <property type="entry name" value="PYP-like sensor domain (PAS domain)"/>
    <property type="match status" value="3"/>
</dbReference>
<dbReference type="PANTHER" id="PTHR43531">
    <property type="entry name" value="PROTEIN ICFG"/>
    <property type="match status" value="1"/>
</dbReference>
<keyword evidence="8 11" id="KW-0472">Membrane</keyword>
<dbReference type="Gene3D" id="3.30.450.20">
    <property type="entry name" value="PAS domain"/>
    <property type="match status" value="3"/>
</dbReference>
<proteinExistence type="inferred from homology"/>
<evidence type="ECO:0000256" key="1">
    <source>
        <dbReference type="ARBA" id="ARBA00004429"/>
    </source>
</evidence>
<feature type="domain" description="HAMP" evidence="14">
    <location>
        <begin position="207"/>
        <end position="259"/>
    </location>
</feature>
<evidence type="ECO:0000259" key="12">
    <source>
        <dbReference type="PROSITE" id="PS50111"/>
    </source>
</evidence>
<evidence type="ECO:0000256" key="8">
    <source>
        <dbReference type="ARBA" id="ARBA00023136"/>
    </source>
</evidence>
<dbReference type="CDD" id="cd00130">
    <property type="entry name" value="PAS"/>
    <property type="match status" value="1"/>
</dbReference>
<evidence type="ECO:0000313" key="15">
    <source>
        <dbReference type="EMBL" id="GBG14680.1"/>
    </source>
</evidence>
<evidence type="ECO:0000256" key="10">
    <source>
        <dbReference type="PROSITE-ProRule" id="PRU00284"/>
    </source>
</evidence>
<dbReference type="Proteomes" id="UP000245081">
    <property type="component" value="Unassembled WGS sequence"/>
</dbReference>
<keyword evidence="16" id="KW-1185">Reference proteome</keyword>
<keyword evidence="5" id="KW-0997">Cell inner membrane</keyword>
<evidence type="ECO:0000313" key="16">
    <source>
        <dbReference type="Proteomes" id="UP000245081"/>
    </source>
</evidence>
<dbReference type="InterPro" id="IPR013655">
    <property type="entry name" value="PAS_fold_3"/>
</dbReference>